<sequence length="82" mass="8664">MGTGIAKRVVSVNVLNQAESDILMNLTTVIDDAYFAVAPLLLAKPTASAEKATQPIPLNTMISDQERPQNDSPAASHVDEAS</sequence>
<keyword evidence="3" id="KW-1185">Reference proteome</keyword>
<protein>
    <submittedName>
        <fullName evidence="2">Uncharacterized protein</fullName>
    </submittedName>
</protein>
<evidence type="ECO:0000313" key="2">
    <source>
        <dbReference type="EMBL" id="OWA50647.1"/>
    </source>
</evidence>
<name>A0A9X6RK85_HYPEX</name>
<dbReference type="EMBL" id="MTYJ01000198">
    <property type="protein sequence ID" value="OWA50647.1"/>
    <property type="molecule type" value="Genomic_DNA"/>
</dbReference>
<accession>A0A9X6RK85</accession>
<proteinExistence type="predicted"/>
<feature type="region of interest" description="Disordered" evidence="1">
    <location>
        <begin position="46"/>
        <end position="82"/>
    </location>
</feature>
<dbReference type="Proteomes" id="UP000192578">
    <property type="component" value="Unassembled WGS sequence"/>
</dbReference>
<evidence type="ECO:0000256" key="1">
    <source>
        <dbReference type="SAM" id="MobiDB-lite"/>
    </source>
</evidence>
<evidence type="ECO:0000313" key="3">
    <source>
        <dbReference type="Proteomes" id="UP000192578"/>
    </source>
</evidence>
<organism evidence="2 3">
    <name type="scientific">Hypsibius exemplaris</name>
    <name type="common">Freshwater tardigrade</name>
    <dbReference type="NCBI Taxonomy" id="2072580"/>
    <lineage>
        <taxon>Eukaryota</taxon>
        <taxon>Metazoa</taxon>
        <taxon>Ecdysozoa</taxon>
        <taxon>Tardigrada</taxon>
        <taxon>Eutardigrada</taxon>
        <taxon>Parachela</taxon>
        <taxon>Hypsibioidea</taxon>
        <taxon>Hypsibiidae</taxon>
        <taxon>Hypsibius</taxon>
    </lineage>
</organism>
<comment type="caution">
    <text evidence="2">The sequence shown here is derived from an EMBL/GenBank/DDBJ whole genome shotgun (WGS) entry which is preliminary data.</text>
</comment>
<reference evidence="3" key="1">
    <citation type="submission" date="2017-01" db="EMBL/GenBank/DDBJ databases">
        <title>Comparative genomics of anhydrobiosis in the tardigrade Hypsibius dujardini.</title>
        <authorList>
            <person name="Yoshida Y."/>
            <person name="Koutsovoulos G."/>
            <person name="Laetsch D."/>
            <person name="Stevens L."/>
            <person name="Kumar S."/>
            <person name="Horikawa D."/>
            <person name="Ishino K."/>
            <person name="Komine S."/>
            <person name="Tomita M."/>
            <person name="Blaxter M."/>
            <person name="Arakawa K."/>
        </authorList>
    </citation>
    <scope>NUCLEOTIDE SEQUENCE [LARGE SCALE GENOMIC DNA]</scope>
    <source>
        <strain evidence="3">Z151</strain>
    </source>
</reference>
<gene>
    <name evidence="2" type="ORF">BV898_15157</name>
</gene>
<dbReference type="AlphaFoldDB" id="A0A9X6RK85"/>